<keyword evidence="1" id="KW-0560">Oxidoreductase</keyword>
<dbReference type="GO" id="GO:0016491">
    <property type="term" value="F:oxidoreductase activity"/>
    <property type="evidence" value="ECO:0007669"/>
    <property type="project" value="UniProtKB-KW"/>
</dbReference>
<reference evidence="3 4" key="1">
    <citation type="submission" date="2019-08" db="EMBL/GenBank/DDBJ databases">
        <authorList>
            <person name="Dhanesh K."/>
            <person name="Kumar G."/>
            <person name="Sasikala C."/>
            <person name="Venkata Ramana C."/>
        </authorList>
    </citation>
    <scope>NUCLEOTIDE SEQUENCE [LARGE SCALE GENOMIC DNA]</scope>
    <source>
        <strain evidence="3 4">JC645</strain>
    </source>
</reference>
<dbReference type="Pfam" id="PF00248">
    <property type="entry name" value="Aldo_ket_red"/>
    <property type="match status" value="1"/>
</dbReference>
<dbReference type="PRINTS" id="PR00069">
    <property type="entry name" value="ALDKETRDTASE"/>
</dbReference>
<proteinExistence type="predicted"/>
<dbReference type="InterPro" id="IPR023210">
    <property type="entry name" value="NADP_OxRdtase_dom"/>
</dbReference>
<dbReference type="InterPro" id="IPR020471">
    <property type="entry name" value="AKR"/>
</dbReference>
<sequence>MGLWPIAGITTVGVTKDAARETIRAAVEAGVTTFDTAYSYGYDGESDRLLGEFVRAERDRFTVMGKVGQRWTPDRRRVVDGSSRQLIADAEESLARMKLDQFDLLYLHSPDPNVPLEESAAAMESLRARGLCRQLGVCNVSPPQLDQLASRMDLHAIQCPLNLVQTDSIATLIDPCRSVGRSVYTYWALMKGLLAGKISRDHVFAEGDSRPGYAIYQGQPRQAIHDMLDQLSLIARQFGQSVAQLAVGWVISQPGVTGALVGARRPEQIRELAGARPMDAELLAAVNRVADPTRRRVEDALP</sequence>
<gene>
    <name evidence="3" type="ORF">FYK55_21315</name>
</gene>
<dbReference type="InterPro" id="IPR036812">
    <property type="entry name" value="NAD(P)_OxRdtase_dom_sf"/>
</dbReference>
<dbReference type="SUPFAM" id="SSF51430">
    <property type="entry name" value="NAD(P)-linked oxidoreductase"/>
    <property type="match status" value="1"/>
</dbReference>
<organism evidence="3 4">
    <name type="scientific">Roseiconus nitratireducens</name>
    <dbReference type="NCBI Taxonomy" id="2605748"/>
    <lineage>
        <taxon>Bacteria</taxon>
        <taxon>Pseudomonadati</taxon>
        <taxon>Planctomycetota</taxon>
        <taxon>Planctomycetia</taxon>
        <taxon>Pirellulales</taxon>
        <taxon>Pirellulaceae</taxon>
        <taxon>Roseiconus</taxon>
    </lineage>
</organism>
<accession>A0A5M6D515</accession>
<dbReference type="AlphaFoldDB" id="A0A5M6D515"/>
<evidence type="ECO:0000313" key="4">
    <source>
        <dbReference type="Proteomes" id="UP000324479"/>
    </source>
</evidence>
<comment type="caution">
    <text evidence="3">The sequence shown here is derived from an EMBL/GenBank/DDBJ whole genome shotgun (WGS) entry which is preliminary data.</text>
</comment>
<dbReference type="InterPro" id="IPR050523">
    <property type="entry name" value="AKR_Detox_Biosynth"/>
</dbReference>
<dbReference type="Gene3D" id="3.20.20.100">
    <property type="entry name" value="NADP-dependent oxidoreductase domain"/>
    <property type="match status" value="1"/>
</dbReference>
<dbReference type="GO" id="GO:0005829">
    <property type="term" value="C:cytosol"/>
    <property type="evidence" value="ECO:0007669"/>
    <property type="project" value="TreeGrafter"/>
</dbReference>
<dbReference type="EMBL" id="VWOX01000014">
    <property type="protein sequence ID" value="KAA5540295.1"/>
    <property type="molecule type" value="Genomic_DNA"/>
</dbReference>
<dbReference type="Proteomes" id="UP000324479">
    <property type="component" value="Unassembled WGS sequence"/>
</dbReference>
<evidence type="ECO:0000256" key="1">
    <source>
        <dbReference type="ARBA" id="ARBA00023002"/>
    </source>
</evidence>
<evidence type="ECO:0000259" key="2">
    <source>
        <dbReference type="Pfam" id="PF00248"/>
    </source>
</evidence>
<keyword evidence="4" id="KW-1185">Reference proteome</keyword>
<name>A0A5M6D515_9BACT</name>
<protein>
    <submittedName>
        <fullName evidence="3">Aldo/keto reductase</fullName>
    </submittedName>
</protein>
<dbReference type="PANTHER" id="PTHR43364">
    <property type="entry name" value="NADH-SPECIFIC METHYLGLYOXAL REDUCTASE-RELATED"/>
    <property type="match status" value="1"/>
</dbReference>
<feature type="domain" description="NADP-dependent oxidoreductase" evidence="2">
    <location>
        <begin position="12"/>
        <end position="288"/>
    </location>
</feature>
<evidence type="ECO:0000313" key="3">
    <source>
        <dbReference type="EMBL" id="KAA5540295.1"/>
    </source>
</evidence>
<dbReference type="PANTHER" id="PTHR43364:SF4">
    <property type="entry name" value="NAD(P)-LINKED OXIDOREDUCTASE SUPERFAMILY PROTEIN"/>
    <property type="match status" value="1"/>
</dbReference>